<keyword evidence="3 5" id="KW-1133">Transmembrane helix</keyword>
<evidence type="ECO:0000256" key="5">
    <source>
        <dbReference type="SAM" id="Phobius"/>
    </source>
</evidence>
<reference evidence="7 8" key="1">
    <citation type="submission" date="2021-11" db="EMBL/GenBank/DDBJ databases">
        <authorList>
            <person name="Oh E.-T."/>
            <person name="Kim S.-B."/>
        </authorList>
    </citation>
    <scope>NUCLEOTIDE SEQUENCE [LARGE SCALE GENOMIC DNA]</scope>
    <source>
        <strain evidence="7 8">MMS20-SJTN17</strain>
    </source>
</reference>
<comment type="caution">
    <text evidence="7">The sequence shown here is derived from an EMBL/GenBank/DDBJ whole genome shotgun (WGS) entry which is preliminary data.</text>
</comment>
<comment type="subcellular location">
    <subcellularLocation>
        <location evidence="1">Membrane</location>
        <topology evidence="1">Multi-pass membrane protein</topology>
    </subcellularLocation>
</comment>
<sequence length="160" mass="16752">MLNAVAGLLVTAAVFAYLNTRFLRLPMTIGIAGLAPGCSLFLVAASHLGAPALRTAAIAWSRHLAFSQLTLQGMLSLLLFAGALDLNANVLRRYTLQVAFLSVISTVLSACLVGAGMYWVLKIGRTPLPVAWCMAFGALIAPTDAVAVIGAQRRQLLGTG</sequence>
<dbReference type="InterPro" id="IPR006153">
    <property type="entry name" value="Cation/H_exchanger_TM"/>
</dbReference>
<evidence type="ECO:0000256" key="3">
    <source>
        <dbReference type="ARBA" id="ARBA00022989"/>
    </source>
</evidence>
<dbReference type="Pfam" id="PF00999">
    <property type="entry name" value="Na_H_Exchanger"/>
    <property type="match status" value="1"/>
</dbReference>
<feature type="domain" description="Cation/H+ exchanger transmembrane" evidence="6">
    <location>
        <begin position="11"/>
        <end position="150"/>
    </location>
</feature>
<dbReference type="EMBL" id="JAJITC010000001">
    <property type="protein sequence ID" value="MCC8400581.1"/>
    <property type="molecule type" value="Genomic_DNA"/>
</dbReference>
<keyword evidence="4 5" id="KW-0472">Membrane</keyword>
<name>A0ABS8K755_9BURK</name>
<evidence type="ECO:0000256" key="2">
    <source>
        <dbReference type="ARBA" id="ARBA00022692"/>
    </source>
</evidence>
<protein>
    <submittedName>
        <fullName evidence="7">Cation:proton antiporter</fullName>
    </submittedName>
</protein>
<evidence type="ECO:0000256" key="1">
    <source>
        <dbReference type="ARBA" id="ARBA00004141"/>
    </source>
</evidence>
<feature type="transmembrane region" description="Helical" evidence="5">
    <location>
        <begin position="128"/>
        <end position="151"/>
    </location>
</feature>
<feature type="transmembrane region" description="Helical" evidence="5">
    <location>
        <begin position="65"/>
        <end position="84"/>
    </location>
</feature>
<organism evidence="7 8">
    <name type="scientific">Paraburkholderia translucens</name>
    <dbReference type="NCBI Taxonomy" id="2886945"/>
    <lineage>
        <taxon>Bacteria</taxon>
        <taxon>Pseudomonadati</taxon>
        <taxon>Pseudomonadota</taxon>
        <taxon>Betaproteobacteria</taxon>
        <taxon>Burkholderiales</taxon>
        <taxon>Burkholderiaceae</taxon>
        <taxon>Paraburkholderia</taxon>
    </lineage>
</organism>
<dbReference type="Proteomes" id="UP001430614">
    <property type="component" value="Unassembled WGS sequence"/>
</dbReference>
<evidence type="ECO:0000313" key="7">
    <source>
        <dbReference type="EMBL" id="MCC8400581.1"/>
    </source>
</evidence>
<feature type="transmembrane region" description="Helical" evidence="5">
    <location>
        <begin position="96"/>
        <end position="121"/>
    </location>
</feature>
<dbReference type="RefSeq" id="WP_230559492.1">
    <property type="nucleotide sequence ID" value="NZ_JAJITC010000001.1"/>
</dbReference>
<evidence type="ECO:0000256" key="4">
    <source>
        <dbReference type="ARBA" id="ARBA00023136"/>
    </source>
</evidence>
<gene>
    <name evidence="7" type="ORF">LJ655_01510</name>
</gene>
<evidence type="ECO:0000259" key="6">
    <source>
        <dbReference type="Pfam" id="PF00999"/>
    </source>
</evidence>
<feature type="transmembrane region" description="Helical" evidence="5">
    <location>
        <begin position="26"/>
        <end position="53"/>
    </location>
</feature>
<evidence type="ECO:0000313" key="8">
    <source>
        <dbReference type="Proteomes" id="UP001430614"/>
    </source>
</evidence>
<accession>A0ABS8K755</accession>
<keyword evidence="8" id="KW-1185">Reference proteome</keyword>
<proteinExistence type="predicted"/>
<keyword evidence="2 5" id="KW-0812">Transmembrane</keyword>